<dbReference type="WBParaSite" id="PDA_v2.g19375.t1">
    <property type="protein sequence ID" value="PDA_v2.g19375.t1"/>
    <property type="gene ID" value="PDA_v2.g19375"/>
</dbReference>
<name>A0A914PMX9_9BILA</name>
<accession>A0A914PMX9</accession>
<sequence>MNYDFEIEYRRTEDFGNADGLSRLPNPDLEPSVKMLEREDDNLAIEKLDEEMSQYISVFFKKQWSSHLFMGTLLSIASVFHKKIFIS</sequence>
<evidence type="ECO:0000313" key="1">
    <source>
        <dbReference type="Proteomes" id="UP000887578"/>
    </source>
</evidence>
<keyword evidence="1" id="KW-1185">Reference proteome</keyword>
<protein>
    <submittedName>
        <fullName evidence="2">Uncharacterized protein</fullName>
    </submittedName>
</protein>
<proteinExistence type="predicted"/>
<organism evidence="1 2">
    <name type="scientific">Panagrolaimus davidi</name>
    <dbReference type="NCBI Taxonomy" id="227884"/>
    <lineage>
        <taxon>Eukaryota</taxon>
        <taxon>Metazoa</taxon>
        <taxon>Ecdysozoa</taxon>
        <taxon>Nematoda</taxon>
        <taxon>Chromadorea</taxon>
        <taxon>Rhabditida</taxon>
        <taxon>Tylenchina</taxon>
        <taxon>Panagrolaimomorpha</taxon>
        <taxon>Panagrolaimoidea</taxon>
        <taxon>Panagrolaimidae</taxon>
        <taxon>Panagrolaimus</taxon>
    </lineage>
</organism>
<dbReference type="Proteomes" id="UP000887578">
    <property type="component" value="Unplaced"/>
</dbReference>
<evidence type="ECO:0000313" key="2">
    <source>
        <dbReference type="WBParaSite" id="PDA_v2.g19375.t1"/>
    </source>
</evidence>
<reference evidence="2" key="1">
    <citation type="submission" date="2022-11" db="UniProtKB">
        <authorList>
            <consortium name="WormBaseParasite"/>
        </authorList>
    </citation>
    <scope>IDENTIFICATION</scope>
</reference>
<dbReference type="AlphaFoldDB" id="A0A914PMX9"/>